<accession>A0A699SUR2</accession>
<evidence type="ECO:0000313" key="2">
    <source>
        <dbReference type="EMBL" id="GFD01657.1"/>
    </source>
</evidence>
<protein>
    <submittedName>
        <fullName evidence="2">Uncharacterized protein</fullName>
    </submittedName>
</protein>
<feature type="compositionally biased region" description="Low complexity" evidence="1">
    <location>
        <begin position="1"/>
        <end position="19"/>
    </location>
</feature>
<feature type="region of interest" description="Disordered" evidence="1">
    <location>
        <begin position="1"/>
        <end position="32"/>
    </location>
</feature>
<proteinExistence type="predicted"/>
<gene>
    <name evidence="2" type="ORF">Tci_873626</name>
</gene>
<name>A0A699SUR2_TANCI</name>
<reference evidence="2" key="1">
    <citation type="journal article" date="2019" name="Sci. Rep.">
        <title>Draft genome of Tanacetum cinerariifolium, the natural source of mosquito coil.</title>
        <authorList>
            <person name="Yamashiro T."/>
            <person name="Shiraishi A."/>
            <person name="Satake H."/>
            <person name="Nakayama K."/>
        </authorList>
    </citation>
    <scope>NUCLEOTIDE SEQUENCE</scope>
</reference>
<sequence length="68" mass="7531">METLTVESPIPTVSSPVPTACLNNSPEPSSKARLISKRVANQKRHQPKKVYDALQDPSWGEAMQEELL</sequence>
<evidence type="ECO:0000256" key="1">
    <source>
        <dbReference type="SAM" id="MobiDB-lite"/>
    </source>
</evidence>
<organism evidence="2">
    <name type="scientific">Tanacetum cinerariifolium</name>
    <name type="common">Dalmatian daisy</name>
    <name type="synonym">Chrysanthemum cinerariifolium</name>
    <dbReference type="NCBI Taxonomy" id="118510"/>
    <lineage>
        <taxon>Eukaryota</taxon>
        <taxon>Viridiplantae</taxon>
        <taxon>Streptophyta</taxon>
        <taxon>Embryophyta</taxon>
        <taxon>Tracheophyta</taxon>
        <taxon>Spermatophyta</taxon>
        <taxon>Magnoliopsida</taxon>
        <taxon>eudicotyledons</taxon>
        <taxon>Gunneridae</taxon>
        <taxon>Pentapetalae</taxon>
        <taxon>asterids</taxon>
        <taxon>campanulids</taxon>
        <taxon>Asterales</taxon>
        <taxon>Asteraceae</taxon>
        <taxon>Asteroideae</taxon>
        <taxon>Anthemideae</taxon>
        <taxon>Anthemidinae</taxon>
        <taxon>Tanacetum</taxon>
    </lineage>
</organism>
<comment type="caution">
    <text evidence="2">The sequence shown here is derived from an EMBL/GenBank/DDBJ whole genome shotgun (WGS) entry which is preliminary data.</text>
</comment>
<dbReference type="AlphaFoldDB" id="A0A699SUR2"/>
<dbReference type="EMBL" id="BKCJ011192758">
    <property type="protein sequence ID" value="GFD01657.1"/>
    <property type="molecule type" value="Genomic_DNA"/>
</dbReference>